<evidence type="ECO:0000313" key="1">
    <source>
        <dbReference type="EMBL" id="KKN69131.1"/>
    </source>
</evidence>
<reference evidence="1" key="1">
    <citation type="journal article" date="2015" name="Nature">
        <title>Complex archaea that bridge the gap between prokaryotes and eukaryotes.</title>
        <authorList>
            <person name="Spang A."/>
            <person name="Saw J.H."/>
            <person name="Jorgensen S.L."/>
            <person name="Zaremba-Niedzwiedzka K."/>
            <person name="Martijn J."/>
            <person name="Lind A.E."/>
            <person name="van Eijk R."/>
            <person name="Schleper C."/>
            <person name="Guy L."/>
            <person name="Ettema T.J."/>
        </authorList>
    </citation>
    <scope>NUCLEOTIDE SEQUENCE</scope>
</reference>
<gene>
    <name evidence="1" type="ORF">LCGC14_0444200</name>
</gene>
<dbReference type="EMBL" id="LAZR01000432">
    <property type="protein sequence ID" value="KKN69131.1"/>
    <property type="molecule type" value="Genomic_DNA"/>
</dbReference>
<comment type="caution">
    <text evidence="1">The sequence shown here is derived from an EMBL/GenBank/DDBJ whole genome shotgun (WGS) entry which is preliminary data.</text>
</comment>
<dbReference type="AlphaFoldDB" id="A0A0F9V6G0"/>
<sequence length="176" mass="19687">MKQRTEVQKVIDEKSTKFGKQVSNLVDIAQPDPKQEIQCPACAYEFLLSEADIEPMDLDKIETEIATTLRTHIQHIVDMTIIEKSNGTELNNLQLIASLEKQRDAFDHTAQNLASQIDNINPMIGALTFIFNEISKTKQRTAVSVENRLPMEEIALAQGKTLDLILAKIQAVAPKS</sequence>
<organism evidence="1">
    <name type="scientific">marine sediment metagenome</name>
    <dbReference type="NCBI Taxonomy" id="412755"/>
    <lineage>
        <taxon>unclassified sequences</taxon>
        <taxon>metagenomes</taxon>
        <taxon>ecological metagenomes</taxon>
    </lineage>
</organism>
<proteinExistence type="predicted"/>
<name>A0A0F9V6G0_9ZZZZ</name>
<accession>A0A0F9V6G0</accession>
<protein>
    <submittedName>
        <fullName evidence="1">Uncharacterized protein</fullName>
    </submittedName>
</protein>